<dbReference type="Pfam" id="PF01547">
    <property type="entry name" value="SBP_bac_1"/>
    <property type="match status" value="1"/>
</dbReference>
<evidence type="ECO:0000256" key="5">
    <source>
        <dbReference type="SAM" id="MobiDB-lite"/>
    </source>
</evidence>
<dbReference type="EMBL" id="PJNW01000015">
    <property type="protein sequence ID" value="PKR87873.1"/>
    <property type="molecule type" value="Genomic_DNA"/>
</dbReference>
<dbReference type="GO" id="GO:0055052">
    <property type="term" value="C:ATP-binding cassette (ABC) transporter complex, substrate-binding subunit-containing"/>
    <property type="evidence" value="ECO:0007669"/>
    <property type="project" value="TreeGrafter"/>
</dbReference>
<evidence type="ECO:0000313" key="6">
    <source>
        <dbReference type="EMBL" id="PKR87873.1"/>
    </source>
</evidence>
<dbReference type="GO" id="GO:0015768">
    <property type="term" value="P:maltose transport"/>
    <property type="evidence" value="ECO:0007669"/>
    <property type="project" value="TreeGrafter"/>
</dbReference>
<feature type="region of interest" description="Disordered" evidence="5">
    <location>
        <begin position="1"/>
        <end position="34"/>
    </location>
</feature>
<dbReference type="SUPFAM" id="SSF53850">
    <property type="entry name" value="Periplasmic binding protein-like II"/>
    <property type="match status" value="1"/>
</dbReference>
<keyword evidence="4" id="KW-0574">Periplasm</keyword>
<keyword evidence="2" id="KW-0813">Transport</keyword>
<dbReference type="GO" id="GO:0042956">
    <property type="term" value="P:maltodextrin transmembrane transport"/>
    <property type="evidence" value="ECO:0007669"/>
    <property type="project" value="TreeGrafter"/>
</dbReference>
<dbReference type="PANTHER" id="PTHR30061">
    <property type="entry name" value="MALTOSE-BINDING PERIPLASMIC PROTEIN"/>
    <property type="match status" value="1"/>
</dbReference>
<dbReference type="AlphaFoldDB" id="A0A2N3LTJ4"/>
<evidence type="ECO:0000313" key="7">
    <source>
        <dbReference type="Proteomes" id="UP000233491"/>
    </source>
</evidence>
<dbReference type="GO" id="GO:1901982">
    <property type="term" value="F:maltose binding"/>
    <property type="evidence" value="ECO:0007669"/>
    <property type="project" value="TreeGrafter"/>
</dbReference>
<dbReference type="OrthoDB" id="6431346at2"/>
<proteinExistence type="inferred from homology"/>
<dbReference type="Gene3D" id="3.40.190.10">
    <property type="entry name" value="Periplasmic binding protein-like II"/>
    <property type="match status" value="1"/>
</dbReference>
<evidence type="ECO:0000256" key="3">
    <source>
        <dbReference type="ARBA" id="ARBA00022729"/>
    </source>
</evidence>
<dbReference type="PANTHER" id="PTHR30061:SF50">
    <property type="entry name" value="MALTOSE_MALTODEXTRIN-BINDING PERIPLASMIC PROTEIN"/>
    <property type="match status" value="1"/>
</dbReference>
<dbReference type="Proteomes" id="UP000233491">
    <property type="component" value="Unassembled WGS sequence"/>
</dbReference>
<sequence length="487" mass="51977">MRWWKPPAASPPGHDKQARTSVWTAGTAEREDVGPLVPQRTKRPEEKTMIRLPLLTTALAIGLTATAHAETTLTVLMIEGLDKGSMEAVAAAYMAKQREVKVEIQSLPWNQFFQVSEMRLKSADAAVDLIYTDAPVVASYAANGYILPFDAAVADEAKAKLVGPSVATGTYDGKLYSLPMNSSAQVLYYNVDLLKAAGITPPSGLTKDSATKPDAIVKLAGEERWTFEQVAEAAKAVSGDEGGKAKPWGFAFEQFGELYQLQPLGGSLGGELISADAKTADGYLNGDAWTKAASWWSDLFNKDNVSPRSLGFGEAAQMFTNGQLAMFVGGTWNVPAVAGSSINFGIAPHPKFAEGKASTPTGSWYLSVTKASPDAAAAADFAKFAALSDEGTDVWFKTLNQLPVTNRLLDQINSDPAYDAFPASVMRLSAWESRNTAAARPVTVAFSQLQDAFRTAFTDIANGVPVDEALGTAVDAYDQAAARLNRK</sequence>
<protein>
    <recommendedName>
        <fullName evidence="8">Sugar ABC transporter substrate-binding protein</fullName>
    </recommendedName>
</protein>
<keyword evidence="3" id="KW-0732">Signal</keyword>
<gene>
    <name evidence="6" type="ORF">CXZ10_17250</name>
</gene>
<reference evidence="6 7" key="1">
    <citation type="submission" date="2017-12" db="EMBL/GenBank/DDBJ databases">
        <title>Anaerobic carbon monoxide metabolism by Pleomorphomonas carboxyditropha sp. nov., a new mesophilic hydrogenogenic carboxidotroph.</title>
        <authorList>
            <person name="Esquivel-Elizondo S."/>
            <person name="Krajmalnik-Brown R."/>
        </authorList>
    </citation>
    <scope>NUCLEOTIDE SEQUENCE [LARGE SCALE GENOMIC DNA]</scope>
    <source>
        <strain evidence="6 7">R5-392</strain>
    </source>
</reference>
<evidence type="ECO:0000256" key="2">
    <source>
        <dbReference type="ARBA" id="ARBA00022448"/>
    </source>
</evidence>
<evidence type="ECO:0000256" key="1">
    <source>
        <dbReference type="ARBA" id="ARBA00008520"/>
    </source>
</evidence>
<evidence type="ECO:0008006" key="8">
    <source>
        <dbReference type="Google" id="ProtNLM"/>
    </source>
</evidence>
<comment type="similarity">
    <text evidence="1">Belongs to the bacterial solute-binding protein 1 family.</text>
</comment>
<name>A0A2N3LTJ4_9HYPH</name>
<evidence type="ECO:0000256" key="4">
    <source>
        <dbReference type="ARBA" id="ARBA00022764"/>
    </source>
</evidence>
<comment type="caution">
    <text evidence="6">The sequence shown here is derived from an EMBL/GenBank/DDBJ whole genome shotgun (WGS) entry which is preliminary data.</text>
</comment>
<dbReference type="InterPro" id="IPR006059">
    <property type="entry name" value="SBP"/>
</dbReference>
<organism evidence="6 7">
    <name type="scientific">Pleomorphomonas diazotrophica</name>
    <dbReference type="NCBI Taxonomy" id="1166257"/>
    <lineage>
        <taxon>Bacteria</taxon>
        <taxon>Pseudomonadati</taxon>
        <taxon>Pseudomonadota</taxon>
        <taxon>Alphaproteobacteria</taxon>
        <taxon>Hyphomicrobiales</taxon>
        <taxon>Pleomorphomonadaceae</taxon>
        <taxon>Pleomorphomonas</taxon>
    </lineage>
</organism>
<accession>A0A2N3LTJ4</accession>
<keyword evidence="7" id="KW-1185">Reference proteome</keyword>